<protein>
    <submittedName>
        <fullName evidence="2">Uncharacterized protein</fullName>
    </submittedName>
</protein>
<feature type="compositionally biased region" description="Basic and acidic residues" evidence="1">
    <location>
        <begin position="343"/>
        <end position="354"/>
    </location>
</feature>
<sequence length="365" mass="40662">MSPQASLRRDSASPTPSSTSSVFSTSTSNILTAASSVMSVSPTPTKQHSPGPASASASALQTADPMSKPSSVQKLDVTTNFSYCTPTSLAFFKELAWEQTPWIRRSTNTKMTNPILPEDAAQISKHLEVDQEAIEHALLFGSTSTDLQLFVIFPHATDYAVINERFLTIWHDEIVKPAFDRAWKDSGLVRIHGAMLESRVRILPPKGVRTENDALPASDIIRRFRLNSTQIHAQNWPSGNPAIMHDAWESIAGMLRGYPGLEEYQDPKLLAVYRAGIDLNEKMSTPDWYEIVRREWDADMDGEYVVKGSFGVLLKTSLGKKKDGTAVVQKKRKSTRGYGDEEESRKIGNEEDRHQAKRRKVVEDV</sequence>
<gene>
    <name evidence="2" type="ORF">JI435_127010</name>
</gene>
<evidence type="ECO:0000256" key="1">
    <source>
        <dbReference type="SAM" id="MobiDB-lite"/>
    </source>
</evidence>
<evidence type="ECO:0000313" key="2">
    <source>
        <dbReference type="EMBL" id="QRD06885.1"/>
    </source>
</evidence>
<feature type="compositionally biased region" description="Low complexity" evidence="1">
    <location>
        <begin position="12"/>
        <end position="25"/>
    </location>
</feature>
<dbReference type="RefSeq" id="XP_001802921.1">
    <property type="nucleotide sequence ID" value="XM_001802869.1"/>
</dbReference>
<organism evidence="2 3">
    <name type="scientific">Phaeosphaeria nodorum (strain SN15 / ATCC MYA-4574 / FGSC 10173)</name>
    <name type="common">Glume blotch fungus</name>
    <name type="synonym">Parastagonospora nodorum</name>
    <dbReference type="NCBI Taxonomy" id="321614"/>
    <lineage>
        <taxon>Eukaryota</taxon>
        <taxon>Fungi</taxon>
        <taxon>Dikarya</taxon>
        <taxon>Ascomycota</taxon>
        <taxon>Pezizomycotina</taxon>
        <taxon>Dothideomycetes</taxon>
        <taxon>Pleosporomycetidae</taxon>
        <taxon>Pleosporales</taxon>
        <taxon>Pleosporineae</taxon>
        <taxon>Phaeosphaeriaceae</taxon>
        <taxon>Parastagonospora</taxon>
    </lineage>
</organism>
<dbReference type="Proteomes" id="UP000663193">
    <property type="component" value="Chromosome 21"/>
</dbReference>
<keyword evidence="3" id="KW-1185">Reference proteome</keyword>
<feature type="compositionally biased region" description="Polar residues" evidence="1">
    <location>
        <begin position="37"/>
        <end position="48"/>
    </location>
</feature>
<reference evidence="3" key="1">
    <citation type="journal article" date="2021" name="BMC Genomics">
        <title>Chromosome-level genome assembly and manually-curated proteome of model necrotroph Parastagonospora nodorum Sn15 reveals a genome-wide trove of candidate effector homologs, and redundancy of virulence-related functions within an accessory chromosome.</title>
        <authorList>
            <person name="Bertazzoni S."/>
            <person name="Jones D.A.B."/>
            <person name="Phan H.T."/>
            <person name="Tan K.-C."/>
            <person name="Hane J.K."/>
        </authorList>
    </citation>
    <scope>NUCLEOTIDE SEQUENCE [LARGE SCALE GENOMIC DNA]</scope>
    <source>
        <strain evidence="3">SN15 / ATCC MYA-4574 / FGSC 10173)</strain>
    </source>
</reference>
<accession>A0A7U2NQL7</accession>
<dbReference type="KEGG" id="pno:SNOG_12701"/>
<feature type="region of interest" description="Disordered" evidence="1">
    <location>
        <begin position="1"/>
        <end position="25"/>
    </location>
</feature>
<feature type="compositionally biased region" description="Low complexity" evidence="1">
    <location>
        <begin position="49"/>
        <end position="59"/>
    </location>
</feature>
<dbReference type="EMBL" id="CP069043">
    <property type="protein sequence ID" value="QRD06885.1"/>
    <property type="molecule type" value="Genomic_DNA"/>
</dbReference>
<feature type="region of interest" description="Disordered" evidence="1">
    <location>
        <begin position="37"/>
        <end position="71"/>
    </location>
</feature>
<name>A0A7U2NQL7_PHANO</name>
<dbReference type="OMA" id="NKGTHER"/>
<feature type="region of interest" description="Disordered" evidence="1">
    <location>
        <begin position="324"/>
        <end position="365"/>
    </location>
</feature>
<proteinExistence type="predicted"/>
<dbReference type="AlphaFoldDB" id="A0A7U2NQL7"/>
<evidence type="ECO:0000313" key="3">
    <source>
        <dbReference type="Proteomes" id="UP000663193"/>
    </source>
</evidence>
<dbReference type="VEuPathDB" id="FungiDB:JI435_127010"/>
<feature type="compositionally biased region" description="Basic residues" evidence="1">
    <location>
        <begin position="355"/>
        <end position="365"/>
    </location>
</feature>
<dbReference type="OrthoDB" id="3774700at2759"/>